<dbReference type="AlphaFoldDB" id="A0A811QBB2"/>
<accession>A0A811QBB2</accession>
<evidence type="ECO:0000313" key="3">
    <source>
        <dbReference type="EMBL" id="CAD6257998.1"/>
    </source>
</evidence>
<gene>
    <name evidence="3" type="ORF">NCGR_LOCUS41481</name>
</gene>
<dbReference type="PANTHER" id="PTHR33074">
    <property type="entry name" value="EXPRESSED PROTEIN-RELATED"/>
    <property type="match status" value="1"/>
</dbReference>
<dbReference type="PANTHER" id="PTHR33074:SF124">
    <property type="entry name" value="DUF1618 DOMAIN-CONTAINING PROTEIN"/>
    <property type="match status" value="1"/>
</dbReference>
<sequence length="547" mass="61454">MEAQTAHPPSGPSSGAYPRWVMLERRCYCSIGVGNSSCSTADAKTQAAARTSTGHMIQVSLSLAEPLSTSSLCVQVSDGVEVQKHNCKVLAAHGDSVLIVVPVLDENHQYYYYKADHFVYNAGDAAADPPRPPSLSLLPPLYQYHTEEEEEEEDEDEEEEEEENPAPRDLAAFAIGLLRRGEDELVVAGLRTGCSVEDAPELKLAELCLFRSGEWSVRRLPIDGDASEGWDELPSVWHTAVLPVGDRQLCWVHFSRDVLVICDDVFEESPRLRYLRLPMDPRLGSLSNRNVCTTAGDRVLKFVNIFPRCCCGGAGASCCKRSLHAYTIHTWMLRMDDMEWIKDGMVDATELWALDAYKGLPRVPLECPVVSMYEPNVIYFQLRESYHVKNCIDDTIWLLKVDMRSKTIQSFNGDGLSCMLHKLIPSNVSQFFYTYPSNASDGALTEQRQMGIERPPIVVVDEQTVREDDANNPMLQSSSFMEPSDQASEIFEALLQISRYGLDGDELKAYSILVQDNGRLFRSLLRLPKNMRKDWLLMEIIKASQAY</sequence>
<comment type="caution">
    <text evidence="3">The sequence shown here is derived from an EMBL/GenBank/DDBJ whole genome shotgun (WGS) entry which is preliminary data.</text>
</comment>
<feature type="region of interest" description="Disordered" evidence="1">
    <location>
        <begin position="145"/>
        <end position="166"/>
    </location>
</feature>
<dbReference type="Proteomes" id="UP000604825">
    <property type="component" value="Unassembled WGS sequence"/>
</dbReference>
<dbReference type="Pfam" id="PF07762">
    <property type="entry name" value="DUF1618"/>
    <property type="match status" value="1"/>
</dbReference>
<organism evidence="3 4">
    <name type="scientific">Miscanthus lutarioriparius</name>
    <dbReference type="NCBI Taxonomy" id="422564"/>
    <lineage>
        <taxon>Eukaryota</taxon>
        <taxon>Viridiplantae</taxon>
        <taxon>Streptophyta</taxon>
        <taxon>Embryophyta</taxon>
        <taxon>Tracheophyta</taxon>
        <taxon>Spermatophyta</taxon>
        <taxon>Magnoliopsida</taxon>
        <taxon>Liliopsida</taxon>
        <taxon>Poales</taxon>
        <taxon>Poaceae</taxon>
        <taxon>PACMAD clade</taxon>
        <taxon>Panicoideae</taxon>
        <taxon>Andropogonodae</taxon>
        <taxon>Andropogoneae</taxon>
        <taxon>Saccharinae</taxon>
        <taxon>Miscanthus</taxon>
    </lineage>
</organism>
<evidence type="ECO:0000256" key="1">
    <source>
        <dbReference type="SAM" id="MobiDB-lite"/>
    </source>
</evidence>
<dbReference type="EMBL" id="CAJGYO010000010">
    <property type="protein sequence ID" value="CAD6257998.1"/>
    <property type="molecule type" value="Genomic_DNA"/>
</dbReference>
<reference evidence="3" key="1">
    <citation type="submission" date="2020-10" db="EMBL/GenBank/DDBJ databases">
        <authorList>
            <person name="Han B."/>
            <person name="Lu T."/>
            <person name="Zhao Q."/>
            <person name="Huang X."/>
            <person name="Zhao Y."/>
        </authorList>
    </citation>
    <scope>NUCLEOTIDE SEQUENCE</scope>
</reference>
<name>A0A811QBB2_9POAL</name>
<keyword evidence="4" id="KW-1185">Reference proteome</keyword>
<dbReference type="InterPro" id="IPR011676">
    <property type="entry name" value="DUF1618"/>
</dbReference>
<evidence type="ECO:0000259" key="2">
    <source>
        <dbReference type="Pfam" id="PF07762"/>
    </source>
</evidence>
<evidence type="ECO:0000313" key="4">
    <source>
        <dbReference type="Proteomes" id="UP000604825"/>
    </source>
</evidence>
<protein>
    <recommendedName>
        <fullName evidence="2">DUF1618 domain-containing protein</fullName>
    </recommendedName>
</protein>
<proteinExistence type="predicted"/>
<dbReference type="OrthoDB" id="685097at2759"/>
<feature type="domain" description="DUF1618" evidence="2">
    <location>
        <begin position="251"/>
        <end position="379"/>
    </location>
</feature>
<feature type="compositionally biased region" description="Acidic residues" evidence="1">
    <location>
        <begin position="147"/>
        <end position="164"/>
    </location>
</feature>